<protein>
    <submittedName>
        <fullName evidence="1">Sarcosine oxidase subunit gamma family protein</fullName>
    </submittedName>
</protein>
<dbReference type="InterPro" id="IPR006280">
    <property type="entry name" value="SoxG_het"/>
</dbReference>
<dbReference type="GO" id="GO:0008115">
    <property type="term" value="F:sarcosine oxidase activity"/>
    <property type="evidence" value="ECO:0007669"/>
    <property type="project" value="InterPro"/>
</dbReference>
<comment type="caution">
    <text evidence="1">The sequence shown here is derived from an EMBL/GenBank/DDBJ whole genome shotgun (WGS) entry which is preliminary data.</text>
</comment>
<dbReference type="RefSeq" id="WP_061996777.1">
    <property type="nucleotide sequence ID" value="NZ_CP015345.1"/>
</dbReference>
<name>A0AAW7Z2I4_9ALTE</name>
<evidence type="ECO:0000313" key="1">
    <source>
        <dbReference type="EMBL" id="MDO6577599.1"/>
    </source>
</evidence>
<dbReference type="EMBL" id="JAUOQI010000005">
    <property type="protein sequence ID" value="MDO6577599.1"/>
    <property type="molecule type" value="Genomic_DNA"/>
</dbReference>
<reference evidence="1" key="1">
    <citation type="submission" date="2023-07" db="EMBL/GenBank/DDBJ databases">
        <title>Genome content predicts the carbon catabolic preferences of heterotrophic bacteria.</title>
        <authorList>
            <person name="Gralka M."/>
        </authorList>
    </citation>
    <scope>NUCLEOTIDE SEQUENCE</scope>
    <source>
        <strain evidence="1">F2M12</strain>
    </source>
</reference>
<proteinExistence type="predicted"/>
<dbReference type="InterPro" id="IPR007375">
    <property type="entry name" value="SoxG"/>
</dbReference>
<dbReference type="NCBIfam" id="TIGR01375">
    <property type="entry name" value="soxG"/>
    <property type="match status" value="1"/>
</dbReference>
<sequence length="199" mass="21964">MSNIVNVQSPLYHADFESLASVTNEGGVSLREAKLLGHLNLRGNSDSPEFKNGVEKALGLTLPLTPCTSVENDDATIMWLSPDEWLIIIEGGKEEAIEAALRESITGHFAVSDISGGQTILELSGPDCIKVLKKSTGYDFHLKQFPVGKVIGTAFAKSSTHIRRTGDYSFQLIVRRSFADYFWLWLQQSSKEYGLRVTL</sequence>
<dbReference type="Gene3D" id="3.30.1360.120">
    <property type="entry name" value="Probable tRNA modification gtpase trme, domain 1"/>
    <property type="match status" value="1"/>
</dbReference>
<gene>
    <name evidence="1" type="primary">soxG</name>
    <name evidence="1" type="ORF">Q4527_09345</name>
</gene>
<dbReference type="Gene3D" id="3.30.70.1520">
    <property type="entry name" value="Heterotetrameric sarcosine oxidase"/>
    <property type="match status" value="1"/>
</dbReference>
<dbReference type="GO" id="GO:1901053">
    <property type="term" value="P:sarcosine catabolic process"/>
    <property type="evidence" value="ECO:0007669"/>
    <property type="project" value="InterPro"/>
</dbReference>
<organism evidence="1 2">
    <name type="scientific">Alteromonas stellipolaris</name>
    <dbReference type="NCBI Taxonomy" id="233316"/>
    <lineage>
        <taxon>Bacteria</taxon>
        <taxon>Pseudomonadati</taxon>
        <taxon>Pseudomonadota</taxon>
        <taxon>Gammaproteobacteria</taxon>
        <taxon>Alteromonadales</taxon>
        <taxon>Alteromonadaceae</taxon>
        <taxon>Alteromonas/Salinimonas group</taxon>
        <taxon>Alteromonas</taxon>
    </lineage>
</organism>
<evidence type="ECO:0000313" key="2">
    <source>
        <dbReference type="Proteomes" id="UP001170717"/>
    </source>
</evidence>
<dbReference type="AlphaFoldDB" id="A0AAW7Z2I4"/>
<dbReference type="Pfam" id="PF04268">
    <property type="entry name" value="SoxG"/>
    <property type="match status" value="1"/>
</dbReference>
<dbReference type="Proteomes" id="UP001170717">
    <property type="component" value="Unassembled WGS sequence"/>
</dbReference>
<dbReference type="InterPro" id="IPR027266">
    <property type="entry name" value="TrmE/GcvT-like"/>
</dbReference>
<accession>A0AAW7Z2I4</accession>
<dbReference type="SUPFAM" id="SSF103025">
    <property type="entry name" value="Folate-binding domain"/>
    <property type="match status" value="1"/>
</dbReference>